<proteinExistence type="predicted"/>
<evidence type="ECO:0000313" key="3">
    <source>
        <dbReference type="Proteomes" id="UP001345963"/>
    </source>
</evidence>
<reference evidence="2 3" key="1">
    <citation type="submission" date="2021-07" db="EMBL/GenBank/DDBJ databases">
        <authorList>
            <person name="Palmer J.M."/>
        </authorList>
    </citation>
    <scope>NUCLEOTIDE SEQUENCE [LARGE SCALE GENOMIC DNA]</scope>
    <source>
        <strain evidence="2 3">AT_MEX2019</strain>
        <tissue evidence="2">Muscle</tissue>
    </source>
</reference>
<feature type="compositionally biased region" description="Polar residues" evidence="1">
    <location>
        <begin position="1"/>
        <end position="30"/>
    </location>
</feature>
<evidence type="ECO:0000256" key="1">
    <source>
        <dbReference type="SAM" id="MobiDB-lite"/>
    </source>
</evidence>
<sequence length="112" mass="12213">MRNHIPNQHSTLPGQDQHQTTPKTRTPNQDPDQKAHSLSRPPTPGGKQRTGGVKRPIAHLRPLKCGVDACCCSVHLKRKTGGEHGGLFNVDLKQEPDRKGSARECLLAGEKA</sequence>
<dbReference type="Proteomes" id="UP001345963">
    <property type="component" value="Unassembled WGS sequence"/>
</dbReference>
<dbReference type="EMBL" id="JAHUTI010039450">
    <property type="protein sequence ID" value="MED6244252.1"/>
    <property type="molecule type" value="Genomic_DNA"/>
</dbReference>
<organism evidence="2 3">
    <name type="scientific">Ataeniobius toweri</name>
    <dbReference type="NCBI Taxonomy" id="208326"/>
    <lineage>
        <taxon>Eukaryota</taxon>
        <taxon>Metazoa</taxon>
        <taxon>Chordata</taxon>
        <taxon>Craniata</taxon>
        <taxon>Vertebrata</taxon>
        <taxon>Euteleostomi</taxon>
        <taxon>Actinopterygii</taxon>
        <taxon>Neopterygii</taxon>
        <taxon>Teleostei</taxon>
        <taxon>Neoteleostei</taxon>
        <taxon>Acanthomorphata</taxon>
        <taxon>Ovalentaria</taxon>
        <taxon>Atherinomorphae</taxon>
        <taxon>Cyprinodontiformes</taxon>
        <taxon>Goodeidae</taxon>
        <taxon>Ataeniobius</taxon>
    </lineage>
</organism>
<name>A0ABU7B162_9TELE</name>
<gene>
    <name evidence="2" type="ORF">ATANTOWER_001160</name>
</gene>
<comment type="caution">
    <text evidence="2">The sequence shown here is derived from an EMBL/GenBank/DDBJ whole genome shotgun (WGS) entry which is preliminary data.</text>
</comment>
<accession>A0ABU7B162</accession>
<evidence type="ECO:0000313" key="2">
    <source>
        <dbReference type="EMBL" id="MED6244252.1"/>
    </source>
</evidence>
<feature type="region of interest" description="Disordered" evidence="1">
    <location>
        <begin position="1"/>
        <end position="55"/>
    </location>
</feature>
<keyword evidence="3" id="KW-1185">Reference proteome</keyword>
<protein>
    <submittedName>
        <fullName evidence="2">Uncharacterized protein</fullName>
    </submittedName>
</protein>